<keyword evidence="5" id="KW-1185">Reference proteome</keyword>
<dbReference type="SUPFAM" id="SSF55874">
    <property type="entry name" value="ATPase domain of HSP90 chaperone/DNA topoisomerase II/histidine kinase"/>
    <property type="match status" value="1"/>
</dbReference>
<proteinExistence type="predicted"/>
<dbReference type="Proteomes" id="UP000270471">
    <property type="component" value="Unassembled WGS sequence"/>
</dbReference>
<evidence type="ECO:0000259" key="3">
    <source>
        <dbReference type="Pfam" id="PF13581"/>
    </source>
</evidence>
<keyword evidence="1" id="KW-0418">Kinase</keyword>
<gene>
    <name evidence="4" type="ORF">CTZ28_10315</name>
</gene>
<evidence type="ECO:0000313" key="5">
    <source>
        <dbReference type="Proteomes" id="UP000270471"/>
    </source>
</evidence>
<dbReference type="AlphaFoldDB" id="A0A3M0IUN6"/>
<dbReference type="CDD" id="cd16936">
    <property type="entry name" value="HATPase_RsbW-like"/>
    <property type="match status" value="1"/>
</dbReference>
<dbReference type="GO" id="GO:0004674">
    <property type="term" value="F:protein serine/threonine kinase activity"/>
    <property type="evidence" value="ECO:0007669"/>
    <property type="project" value="UniProtKB-KW"/>
</dbReference>
<dbReference type="InterPro" id="IPR050267">
    <property type="entry name" value="Anti-sigma-factor_SerPK"/>
</dbReference>
<evidence type="ECO:0000313" key="4">
    <source>
        <dbReference type="EMBL" id="RMB85906.1"/>
    </source>
</evidence>
<dbReference type="PANTHER" id="PTHR35526:SF3">
    <property type="entry name" value="ANTI-SIGMA-F FACTOR RSBW"/>
    <property type="match status" value="1"/>
</dbReference>
<protein>
    <recommendedName>
        <fullName evidence="3">Histidine kinase/HSP90-like ATPase domain-containing protein</fullName>
    </recommendedName>
</protein>
<evidence type="ECO:0000256" key="1">
    <source>
        <dbReference type="ARBA" id="ARBA00022527"/>
    </source>
</evidence>
<feature type="domain" description="Histidine kinase/HSP90-like ATPase" evidence="3">
    <location>
        <begin position="26"/>
        <end position="142"/>
    </location>
</feature>
<dbReference type="Gene3D" id="3.30.565.10">
    <property type="entry name" value="Histidine kinase-like ATPase, C-terminal domain"/>
    <property type="match status" value="1"/>
</dbReference>
<keyword evidence="1" id="KW-0808">Transferase</keyword>
<dbReference type="EMBL" id="PENI01000005">
    <property type="protein sequence ID" value="RMB85906.1"/>
    <property type="molecule type" value="Genomic_DNA"/>
</dbReference>
<keyword evidence="1" id="KW-0723">Serine/threonine-protein kinase</keyword>
<reference evidence="4 5" key="1">
    <citation type="submission" date="2017-11" db="EMBL/GenBank/DDBJ databases">
        <title>Draft genome of actinobacteria isolated from guarana (Paullinia cupana (Mart.) Ducke.</title>
        <authorList>
            <person name="Siqueira K.A."/>
            <person name="Liotti R.G."/>
            <person name="Mendes T.A.O."/>
            <person name="Soares M.A."/>
        </authorList>
    </citation>
    <scope>NUCLEOTIDE SEQUENCE [LARGE SCALE GENOMIC DNA]</scope>
    <source>
        <strain evidence="4 5">193</strain>
    </source>
</reference>
<accession>A0A3M0IUN6</accession>
<sequence>MTPHTTSTVHLLAAHPPHREHWFGLPALRTSVKAARDTVRERLCAWRVPGDLCCDAVLLVSELTTNAVIHTSSTRFLCGIALTGDERLRIEVHDDDRTARRPTGRRPGPRDEGGRGLLLVHQLATAWGADRSTRTEGTVVWADLRADA</sequence>
<dbReference type="InterPro" id="IPR003594">
    <property type="entry name" value="HATPase_dom"/>
</dbReference>
<evidence type="ECO:0000256" key="2">
    <source>
        <dbReference type="SAM" id="MobiDB-lite"/>
    </source>
</evidence>
<dbReference type="InterPro" id="IPR036890">
    <property type="entry name" value="HATPase_C_sf"/>
</dbReference>
<dbReference type="Pfam" id="PF13581">
    <property type="entry name" value="HATPase_c_2"/>
    <property type="match status" value="1"/>
</dbReference>
<feature type="region of interest" description="Disordered" evidence="2">
    <location>
        <begin position="93"/>
        <end position="115"/>
    </location>
</feature>
<dbReference type="PANTHER" id="PTHR35526">
    <property type="entry name" value="ANTI-SIGMA-F FACTOR RSBW-RELATED"/>
    <property type="match status" value="1"/>
</dbReference>
<comment type="caution">
    <text evidence="4">The sequence shown here is derived from an EMBL/GenBank/DDBJ whole genome shotgun (WGS) entry which is preliminary data.</text>
</comment>
<dbReference type="OrthoDB" id="3852691at2"/>
<organism evidence="4 5">
    <name type="scientific">Streptomyces shenzhenensis</name>
    <dbReference type="NCBI Taxonomy" id="943815"/>
    <lineage>
        <taxon>Bacteria</taxon>
        <taxon>Bacillati</taxon>
        <taxon>Actinomycetota</taxon>
        <taxon>Actinomycetes</taxon>
        <taxon>Kitasatosporales</taxon>
        <taxon>Streptomycetaceae</taxon>
        <taxon>Streptomyces</taxon>
    </lineage>
</organism>
<name>A0A3M0IUN6_9ACTN</name>
<dbReference type="RefSeq" id="WP_121889010.1">
    <property type="nucleotide sequence ID" value="NZ_JBNJMA010000001.1"/>
</dbReference>